<accession>A0A5S9IVX3</accession>
<dbReference type="Proteomes" id="UP000326354">
    <property type="component" value="Chromosome"/>
</dbReference>
<dbReference type="EMBL" id="AP019860">
    <property type="protein sequence ID" value="BBM88070.1"/>
    <property type="molecule type" value="Genomic_DNA"/>
</dbReference>
<dbReference type="InterPro" id="IPR039564">
    <property type="entry name" value="Peptidase_C39-like"/>
</dbReference>
<feature type="chain" id="PRO_5025056128" description="Peptidase C39-like domain-containing protein" evidence="1">
    <location>
        <begin position="20"/>
        <end position="467"/>
    </location>
</feature>
<proteinExistence type="predicted"/>
<dbReference type="AlphaFoldDB" id="A0A5S9IVX3"/>
<keyword evidence="4" id="KW-1185">Reference proteome</keyword>
<sequence>MKTYTTLLLLLALYCHAHAEYKSTLITDVPHIKQKPDFCGEACAAMYLQKLGTKIDQDDVFNLSTLDASLGRGCYTPELATSLKEMGFKVGRIWYKAQGPNFNIGIHQQWNKLYQDLLRGTPSIVCMHYSDEPHTTEHFRLVLGYDAKKDTVIYHEPAEKRGAYKRMKRSLFLKLWPLKYKKNYWTLIRMPLVIDSQNLPVKKATTHFTKADYAQHILQLKKDLPRGKFTILIEEPFVVIGDESPSKVKSRAKNTVRWAVNLLKKDYFTKDPDHIINIWLFKNRNSYMKNTYHLFGKRPGTPFGYYSYSDRALVMNISTGGGTLVHEIVHPFMHANFPDCPAWFNEGLASLFEQCGERNKRIVGFTNWRLRGLQIAITHNEVPSFKTLTGTTTYQFYNEDPGTNYSQARYLCYYLQQKGLLREFYQQFTKNHKKDVSGYATLQKVLEEKDMHKFKTKWQKFVQKLQY</sequence>
<reference evidence="3 4" key="1">
    <citation type="submission" date="2019-08" db="EMBL/GenBank/DDBJ databases">
        <title>Complete genome sequence of Candidatus Uab amorphum.</title>
        <authorList>
            <person name="Shiratori T."/>
            <person name="Suzuki S."/>
            <person name="Kakizawa Y."/>
            <person name="Ishida K."/>
        </authorList>
    </citation>
    <scope>NUCLEOTIDE SEQUENCE [LARGE SCALE GENOMIC DNA]</scope>
    <source>
        <strain evidence="3 4">SRT547</strain>
    </source>
</reference>
<evidence type="ECO:0000259" key="2">
    <source>
        <dbReference type="Pfam" id="PF13529"/>
    </source>
</evidence>
<evidence type="ECO:0000313" key="3">
    <source>
        <dbReference type="EMBL" id="BBM88070.1"/>
    </source>
</evidence>
<feature type="domain" description="Peptidase C39-like" evidence="2">
    <location>
        <begin position="28"/>
        <end position="158"/>
    </location>
</feature>
<gene>
    <name evidence="3" type="ORF">UABAM_06486</name>
</gene>
<name>A0A5S9IVX3_UABAM</name>
<dbReference type="RefSeq" id="WP_173013698.1">
    <property type="nucleotide sequence ID" value="NZ_AP019860.1"/>
</dbReference>
<dbReference type="KEGG" id="uam:UABAM_06486"/>
<evidence type="ECO:0000256" key="1">
    <source>
        <dbReference type="SAM" id="SignalP"/>
    </source>
</evidence>
<organism evidence="3 4">
    <name type="scientific">Uabimicrobium amorphum</name>
    <dbReference type="NCBI Taxonomy" id="2596890"/>
    <lineage>
        <taxon>Bacteria</taxon>
        <taxon>Pseudomonadati</taxon>
        <taxon>Planctomycetota</taxon>
        <taxon>Candidatus Uabimicrobiia</taxon>
        <taxon>Candidatus Uabimicrobiales</taxon>
        <taxon>Candidatus Uabimicrobiaceae</taxon>
        <taxon>Candidatus Uabimicrobium</taxon>
    </lineage>
</organism>
<keyword evidence="1" id="KW-0732">Signal</keyword>
<dbReference type="Pfam" id="PF13529">
    <property type="entry name" value="Peptidase_C39_2"/>
    <property type="match status" value="1"/>
</dbReference>
<protein>
    <recommendedName>
        <fullName evidence="2">Peptidase C39-like domain-containing protein</fullName>
    </recommendedName>
</protein>
<dbReference type="Gene3D" id="3.90.70.10">
    <property type="entry name" value="Cysteine proteinases"/>
    <property type="match status" value="1"/>
</dbReference>
<feature type="signal peptide" evidence="1">
    <location>
        <begin position="1"/>
        <end position="19"/>
    </location>
</feature>
<evidence type="ECO:0000313" key="4">
    <source>
        <dbReference type="Proteomes" id="UP000326354"/>
    </source>
</evidence>